<feature type="transmembrane region" description="Helical" evidence="6">
    <location>
        <begin position="791"/>
        <end position="812"/>
    </location>
</feature>
<dbReference type="EMBL" id="JAVRHX010000001">
    <property type="protein sequence ID" value="MDT0593732.1"/>
    <property type="molecule type" value="Genomic_DNA"/>
</dbReference>
<evidence type="ECO:0000256" key="2">
    <source>
        <dbReference type="ARBA" id="ARBA00022475"/>
    </source>
</evidence>
<dbReference type="Pfam" id="PF02687">
    <property type="entry name" value="FtsX"/>
    <property type="match status" value="1"/>
</dbReference>
<evidence type="ECO:0000313" key="8">
    <source>
        <dbReference type="EMBL" id="MDT0593732.1"/>
    </source>
</evidence>
<gene>
    <name evidence="8" type="ORF">RM552_02595</name>
</gene>
<keyword evidence="2" id="KW-1003">Cell membrane</keyword>
<feature type="transmembrane region" description="Helical" evidence="6">
    <location>
        <begin position="753"/>
        <end position="779"/>
    </location>
</feature>
<organism evidence="8 9">
    <name type="scientific">Glaciecola petra</name>
    <dbReference type="NCBI Taxonomy" id="3075602"/>
    <lineage>
        <taxon>Bacteria</taxon>
        <taxon>Pseudomonadati</taxon>
        <taxon>Pseudomonadota</taxon>
        <taxon>Gammaproteobacteria</taxon>
        <taxon>Alteromonadales</taxon>
        <taxon>Alteromonadaceae</taxon>
        <taxon>Glaciecola</taxon>
    </lineage>
</organism>
<dbReference type="PANTHER" id="PTHR30287:SF1">
    <property type="entry name" value="INNER MEMBRANE PROTEIN"/>
    <property type="match status" value="1"/>
</dbReference>
<dbReference type="InterPro" id="IPR038766">
    <property type="entry name" value="Membrane_comp_ABC_pdt"/>
</dbReference>
<dbReference type="Proteomes" id="UP001253545">
    <property type="component" value="Unassembled WGS sequence"/>
</dbReference>
<dbReference type="PANTHER" id="PTHR30287">
    <property type="entry name" value="MEMBRANE COMPONENT OF PREDICTED ABC SUPERFAMILY METABOLITE UPTAKE TRANSPORTER"/>
    <property type="match status" value="1"/>
</dbReference>
<evidence type="ECO:0000313" key="9">
    <source>
        <dbReference type="Proteomes" id="UP001253545"/>
    </source>
</evidence>
<evidence type="ECO:0000259" key="7">
    <source>
        <dbReference type="Pfam" id="PF02687"/>
    </source>
</evidence>
<feature type="transmembrane region" description="Helical" evidence="6">
    <location>
        <begin position="700"/>
        <end position="724"/>
    </location>
</feature>
<feature type="transmembrane region" description="Helical" evidence="6">
    <location>
        <begin position="255"/>
        <end position="271"/>
    </location>
</feature>
<keyword evidence="4 6" id="KW-1133">Transmembrane helix</keyword>
<dbReference type="InterPro" id="IPR003838">
    <property type="entry name" value="ABC3_permease_C"/>
</dbReference>
<evidence type="ECO:0000256" key="5">
    <source>
        <dbReference type="ARBA" id="ARBA00023136"/>
    </source>
</evidence>
<proteinExistence type="predicted"/>
<protein>
    <submittedName>
        <fullName evidence="8">FtsX-like permease family protein</fullName>
    </submittedName>
</protein>
<evidence type="ECO:0000256" key="6">
    <source>
        <dbReference type="SAM" id="Phobius"/>
    </source>
</evidence>
<sequence length="828" mass="93234">MMNIQTYKLAWHFYQQERHLTHQRFMHWTQGILMGFIVTLSLTSQSIQNYLENNLANLLGADLVISQQQVLNESQQRALINMSEKMVLTQNLITTLTHNGKWQRTMLKAVASDYPLEGELLTTASLDEAPEFSLTGPESGEIWLDPRLLSSLSVTIGETLTIADQAFLVTKILLHEPDRLMEGHNVDMRALINRNDLSHINVPQDIINHRYLFALGPKQSEQILEWQKLHLPAAQVRHKQGAHPLALFWKRTENFIGLASIILFFMAAIAIEQLTRIQMQKEQYFSAVCMSLGASKITGMQISILKWCFRFLIMLPFVLLFSAFSHWLLVDWLSSTLNDLNWQWHMGLALQSAMAVGALFLIFQLPVWASLKKSSVAQLVTNTQRKVSYWISIFSAMVVLASIAFAYSDNGLLTSMVLLAMLISVLLILVTSWLGLSLGEKFTQGFSGLMPFALFMMKQRLVGKSTQILGVGLCAFLLLFTLMLMKDLGNTMSAYKRQHDGNLMVSQATQHQMQFIQAWAAEHDIDIRQRKPFIYAKLTEVNGQHLSQFSDKPSDSMATFQRSIRLHWADNIPTNNRVVDGQWWPKDTKNWQQISIEQEVMTDLGLSLGDLMTFSVGSQSVEFTIVASHAFKPGAGSITFWVQMPSYALAYLQAPQYNMASLELAETQFSLLGDLWQQHPSLRMVSLKEMTARFDAMLSMITHVISGFAVLIIILASIVILASITSLEDKEKKKNAIIMSFGFDKSTCLKLNIIEWIVTGAIAAIGSISGTYVAGLLIYQSQFSLTYKPDFLWLGVTLFVILLSVTLLGIAASKNSLSSSVRQLMAEQ</sequence>
<comment type="caution">
    <text evidence="8">The sequence shown here is derived from an EMBL/GenBank/DDBJ whole genome shotgun (WGS) entry which is preliminary data.</text>
</comment>
<accession>A0ABU2ZM85</accession>
<name>A0ABU2ZM85_9ALTE</name>
<evidence type="ECO:0000256" key="1">
    <source>
        <dbReference type="ARBA" id="ARBA00004651"/>
    </source>
</evidence>
<feature type="transmembrane region" description="Helical" evidence="6">
    <location>
        <begin position="413"/>
        <end position="436"/>
    </location>
</feature>
<keyword evidence="5 6" id="KW-0472">Membrane</keyword>
<reference evidence="8 9" key="1">
    <citation type="submission" date="2023-09" db="EMBL/GenBank/DDBJ databases">
        <authorList>
            <person name="Rey-Velasco X."/>
        </authorList>
    </citation>
    <scope>NUCLEOTIDE SEQUENCE [LARGE SCALE GENOMIC DNA]</scope>
    <source>
        <strain evidence="8 9">P117</strain>
    </source>
</reference>
<evidence type="ECO:0000256" key="3">
    <source>
        <dbReference type="ARBA" id="ARBA00022692"/>
    </source>
</evidence>
<feature type="transmembrane region" description="Helical" evidence="6">
    <location>
        <begin position="389"/>
        <end position="407"/>
    </location>
</feature>
<feature type="transmembrane region" description="Helical" evidence="6">
    <location>
        <begin position="466"/>
        <end position="485"/>
    </location>
</feature>
<keyword evidence="9" id="KW-1185">Reference proteome</keyword>
<evidence type="ECO:0000256" key="4">
    <source>
        <dbReference type="ARBA" id="ARBA00022989"/>
    </source>
</evidence>
<feature type="transmembrane region" description="Helical" evidence="6">
    <location>
        <begin position="348"/>
        <end position="368"/>
    </location>
</feature>
<feature type="domain" description="ABC3 transporter permease C-terminal" evidence="7">
    <location>
        <begin position="708"/>
        <end position="819"/>
    </location>
</feature>
<keyword evidence="3 6" id="KW-0812">Transmembrane</keyword>
<dbReference type="RefSeq" id="WP_311367235.1">
    <property type="nucleotide sequence ID" value="NZ_JAVRHX010000001.1"/>
</dbReference>
<comment type="subcellular location">
    <subcellularLocation>
        <location evidence="1">Cell membrane</location>
        <topology evidence="1">Multi-pass membrane protein</topology>
    </subcellularLocation>
</comment>
<feature type="transmembrane region" description="Helical" evidence="6">
    <location>
        <begin position="307"/>
        <end position="328"/>
    </location>
</feature>